<evidence type="ECO:0000313" key="3">
    <source>
        <dbReference type="Proteomes" id="UP001374584"/>
    </source>
</evidence>
<reference evidence="2 3" key="1">
    <citation type="submission" date="2024-01" db="EMBL/GenBank/DDBJ databases">
        <title>The genomes of 5 underutilized Papilionoideae crops provide insights into root nodulation and disease resistanc.</title>
        <authorList>
            <person name="Jiang F."/>
        </authorList>
    </citation>
    <scope>NUCLEOTIDE SEQUENCE [LARGE SCALE GENOMIC DNA]</scope>
    <source>
        <strain evidence="2">JINMINGXINNONG_FW02</strain>
        <tissue evidence="2">Leaves</tissue>
    </source>
</reference>
<proteinExistence type="predicted"/>
<dbReference type="AlphaFoldDB" id="A0AAN9NB15"/>
<gene>
    <name evidence="2" type="ORF">VNO80_11775</name>
</gene>
<feature type="region of interest" description="Disordered" evidence="1">
    <location>
        <begin position="100"/>
        <end position="215"/>
    </location>
</feature>
<feature type="compositionally biased region" description="Polar residues" evidence="1">
    <location>
        <begin position="178"/>
        <end position="201"/>
    </location>
</feature>
<feature type="compositionally biased region" description="Polar residues" evidence="1">
    <location>
        <begin position="401"/>
        <end position="413"/>
    </location>
</feature>
<evidence type="ECO:0000256" key="1">
    <source>
        <dbReference type="SAM" id="MobiDB-lite"/>
    </source>
</evidence>
<dbReference type="Proteomes" id="UP001374584">
    <property type="component" value="Unassembled WGS sequence"/>
</dbReference>
<feature type="compositionally biased region" description="Polar residues" evidence="1">
    <location>
        <begin position="433"/>
        <end position="446"/>
    </location>
</feature>
<feature type="region of interest" description="Disordered" evidence="1">
    <location>
        <begin position="336"/>
        <end position="367"/>
    </location>
</feature>
<evidence type="ECO:0000313" key="2">
    <source>
        <dbReference type="EMBL" id="KAK7369732.1"/>
    </source>
</evidence>
<protein>
    <submittedName>
        <fullName evidence="2">Uncharacterized protein</fullName>
    </submittedName>
</protein>
<dbReference type="PANTHER" id="PTHR36723">
    <property type="entry name" value="F22C12.19"/>
    <property type="match status" value="1"/>
</dbReference>
<dbReference type="EMBL" id="JAYMYR010000004">
    <property type="protein sequence ID" value="KAK7369732.1"/>
    <property type="molecule type" value="Genomic_DNA"/>
</dbReference>
<feature type="region of interest" description="Disordered" evidence="1">
    <location>
        <begin position="395"/>
        <end position="446"/>
    </location>
</feature>
<sequence>MDNATSRRNSSTAATCSFVPNTHFLSPHSPLANAFTRFAKGFRVPSMDAVELPLPLDLAPVPKLMGSEGFSLVQNDVASIKTAAEFASCNKFAETQLSKNSSQLPHLKGEEASKNSPSGNGKSCPVISSRLEGVTLQRRAAKSSRSNSSCSKRPRISQPDDSLNPIGIEESKDISDKLGSNNLNCTSPEKSQLPKQKSNASKRGDKRNFKVPSAKAKFESSSMKMGASMFSSTSGGNNFFGLYGLKHDFHDVTKFMDEPPLDELLRGTFDRPILSKDKGKKTSNTSVSFLNSVRKVCSILQLPKSVQSQNMSEVDYSSNMKMSTCQLSSVCTAESVGNGDKEQSLDMSSSQKDHCSENESSTSPLDLTLHQPKDVLERLAVHPFQELESLLHDVSKPAAMTKNSNNDQRSGKQVSRRPSLPAFPWSHAFGGHSRTNSDAVKSSTSRSMCQGKWSRIGVIGGPTNTDRSSFTNLDSFSYDQSLVPSSGSSEKKNLSSLFANLPFHLLDSLSSVSCSEDSQAKAEFGGQVDTKENDERCPRILSAAQTLCEIATHSPRQSSDGILRWQRKTLQKAMKACHYKSNGKLEEMSSRSISTIGSDVVTRSVEQIIPSKKPRFSIVENKNSSHYNNDAKKGHFVWPISKSSRSLPSKQVRDLFVENKRTNASILKQHFMMPPPARDLNKVHDGQQQVGKLVVMDWKRGRDNTD</sequence>
<accession>A0AAN9NB15</accession>
<organism evidence="2 3">
    <name type="scientific">Phaseolus coccineus</name>
    <name type="common">Scarlet runner bean</name>
    <name type="synonym">Phaseolus multiflorus</name>
    <dbReference type="NCBI Taxonomy" id="3886"/>
    <lineage>
        <taxon>Eukaryota</taxon>
        <taxon>Viridiplantae</taxon>
        <taxon>Streptophyta</taxon>
        <taxon>Embryophyta</taxon>
        <taxon>Tracheophyta</taxon>
        <taxon>Spermatophyta</taxon>
        <taxon>Magnoliopsida</taxon>
        <taxon>eudicotyledons</taxon>
        <taxon>Gunneridae</taxon>
        <taxon>Pentapetalae</taxon>
        <taxon>rosids</taxon>
        <taxon>fabids</taxon>
        <taxon>Fabales</taxon>
        <taxon>Fabaceae</taxon>
        <taxon>Papilionoideae</taxon>
        <taxon>50 kb inversion clade</taxon>
        <taxon>NPAAA clade</taxon>
        <taxon>indigoferoid/millettioid clade</taxon>
        <taxon>Phaseoleae</taxon>
        <taxon>Phaseolus</taxon>
    </lineage>
</organism>
<name>A0AAN9NB15_PHACN</name>
<keyword evidence="3" id="KW-1185">Reference proteome</keyword>
<dbReference type="PANTHER" id="PTHR36723:SF1">
    <property type="entry name" value="F22C12.19"/>
    <property type="match status" value="1"/>
</dbReference>
<comment type="caution">
    <text evidence="2">The sequence shown here is derived from an EMBL/GenBank/DDBJ whole genome shotgun (WGS) entry which is preliminary data.</text>
</comment>